<sequence>MSNAANISASIINVSHSILTYVYNAVVFLDNASAEVLHWSLGSGKLFQAGARNLKQFSSFESGNESDKRAVFIVNDLLLDTAEEIIRDIITSSHFQHCTVITSVSQALHQHLSGSVTEGNNSEIESNVFFRDFEAKVVDWMGDSESQAEVVHIPLSFASICSSVFTTPAFSGLWPLLDSDVPRISKTLSVTEKKEVSSVDHLTLDMLPEARQRCLKRFVSTLSSLCEELDVNEDVYCLGATSRIIATELAGLQSAKPRRKAASNKASLLIIDRTLDLTGPAGHHYDSFLDKVFALLPSLPEHNADVSVDMSSFFSSYGNSDFKVIPPGCLAHPNVPSSGELLSNLITARKQTDALIAVNRQLVETISKAKLPMDASVTKIGRVTADSLKTKLNLFKSNQEVLSKHSGIVQLSLGCVQTLTHSHYSHHEEMATKEKLLVQMLGDESDEGIWSHMINFMTEEIEKESLHYSVEDILLLWVFLISLLGEDLTWSQEHKDQLKIKLMSFLKKSPEGSELFTDLLTDNSEDSISAVADSIISRLEGLSSCRSHLQKLGSILDTGLNTRPASYNSIFQQLINLIFDPSQPELVDLEFKSTGLRDLLKTGFRLFMNVSKPRPSNHKLMIIFVVGGVTCSEVKMIKEAVNSKSPDTQVVVGSTQIAKHIDILRLLFTEDHVYPS</sequence>
<proteinExistence type="inferred from homology"/>
<dbReference type="PANTHER" id="PTHR11679">
    <property type="entry name" value="VESICLE PROTEIN SORTING-ASSOCIATED"/>
    <property type="match status" value="1"/>
</dbReference>
<evidence type="ECO:0000313" key="3">
    <source>
        <dbReference type="Proteomes" id="UP001152320"/>
    </source>
</evidence>
<dbReference type="InterPro" id="IPR001619">
    <property type="entry name" value="Sec1-like"/>
</dbReference>
<organism evidence="2 3">
    <name type="scientific">Holothuria leucospilota</name>
    <name type="common">Black long sea cucumber</name>
    <name type="synonym">Mertensiothuria leucospilota</name>
    <dbReference type="NCBI Taxonomy" id="206669"/>
    <lineage>
        <taxon>Eukaryota</taxon>
        <taxon>Metazoa</taxon>
        <taxon>Echinodermata</taxon>
        <taxon>Eleutherozoa</taxon>
        <taxon>Echinozoa</taxon>
        <taxon>Holothuroidea</taxon>
        <taxon>Aspidochirotacea</taxon>
        <taxon>Aspidochirotida</taxon>
        <taxon>Holothuriidae</taxon>
        <taxon>Holothuria</taxon>
    </lineage>
</organism>
<dbReference type="InterPro" id="IPR027482">
    <property type="entry name" value="Sec1-like_dom2"/>
</dbReference>
<comment type="similarity">
    <text evidence="1">Belongs to the STXBP/unc-18/SEC1 family.</text>
</comment>
<evidence type="ECO:0000256" key="1">
    <source>
        <dbReference type="ARBA" id="ARBA00009884"/>
    </source>
</evidence>
<name>A0A9Q1C5J8_HOLLE</name>
<dbReference type="Proteomes" id="UP001152320">
    <property type="component" value="Chromosome 7"/>
</dbReference>
<dbReference type="SUPFAM" id="SSF56815">
    <property type="entry name" value="Sec1/munc18-like (SM) proteins"/>
    <property type="match status" value="1"/>
</dbReference>
<dbReference type="EMBL" id="JAIZAY010000007">
    <property type="protein sequence ID" value="KAJ8038479.1"/>
    <property type="molecule type" value="Genomic_DNA"/>
</dbReference>
<protein>
    <submittedName>
        <fullName evidence="2">Sec1 family domain-containing protein 2</fullName>
    </submittedName>
</protein>
<dbReference type="InterPro" id="IPR036045">
    <property type="entry name" value="Sec1-like_sf"/>
</dbReference>
<comment type="caution">
    <text evidence="2">The sequence shown here is derived from an EMBL/GenBank/DDBJ whole genome shotgun (WGS) entry which is preliminary data.</text>
</comment>
<keyword evidence="3" id="KW-1185">Reference proteome</keyword>
<evidence type="ECO:0000313" key="2">
    <source>
        <dbReference type="EMBL" id="KAJ8038479.1"/>
    </source>
</evidence>
<dbReference type="OrthoDB" id="549905at2759"/>
<reference evidence="2" key="1">
    <citation type="submission" date="2021-10" db="EMBL/GenBank/DDBJ databases">
        <title>Tropical sea cucumber genome reveals ecological adaptation and Cuvierian tubules defense mechanism.</title>
        <authorList>
            <person name="Chen T."/>
        </authorList>
    </citation>
    <scope>NUCLEOTIDE SEQUENCE</scope>
    <source>
        <strain evidence="2">Nanhai2018</strain>
        <tissue evidence="2">Muscle</tissue>
    </source>
</reference>
<gene>
    <name evidence="2" type="ORF">HOLleu_15916</name>
</gene>
<dbReference type="GO" id="GO:0016192">
    <property type="term" value="P:vesicle-mediated transport"/>
    <property type="evidence" value="ECO:0007669"/>
    <property type="project" value="InterPro"/>
</dbReference>
<accession>A0A9Q1C5J8</accession>
<dbReference type="Gene3D" id="3.40.50.1910">
    <property type="match status" value="1"/>
</dbReference>
<dbReference type="AlphaFoldDB" id="A0A9Q1C5J8"/>
<dbReference type="Pfam" id="PF00995">
    <property type="entry name" value="Sec1"/>
    <property type="match status" value="1"/>
</dbReference>